<accession>B4IR80</accession>
<organism evidence="3">
    <name type="scientific">Drosophila persimilis</name>
    <name type="common">Fruit fly</name>
    <dbReference type="NCBI Taxonomy" id="7234"/>
    <lineage>
        <taxon>Eukaryota</taxon>
        <taxon>Metazoa</taxon>
        <taxon>Ecdysozoa</taxon>
        <taxon>Arthropoda</taxon>
        <taxon>Hexapoda</taxon>
        <taxon>Insecta</taxon>
        <taxon>Pterygota</taxon>
        <taxon>Neoptera</taxon>
        <taxon>Endopterygota</taxon>
        <taxon>Diptera</taxon>
        <taxon>Brachycera</taxon>
        <taxon>Muscomorpha</taxon>
        <taxon>Ephydroidea</taxon>
        <taxon>Drosophilidae</taxon>
        <taxon>Drosophila</taxon>
        <taxon>Sophophora</taxon>
    </lineage>
</organism>
<evidence type="ECO:0000313" key="2">
    <source>
        <dbReference type="EMBL" id="EDW33133.1"/>
    </source>
</evidence>
<dbReference type="Proteomes" id="UP000008744">
    <property type="component" value="Unassembled WGS sequence"/>
</dbReference>
<dbReference type="AlphaFoldDB" id="B4IR80"/>
<feature type="region of interest" description="Disordered" evidence="1">
    <location>
        <begin position="174"/>
        <end position="201"/>
    </location>
</feature>
<dbReference type="PhylomeDB" id="B4IR80"/>
<feature type="compositionally biased region" description="Basic and acidic residues" evidence="1">
    <location>
        <begin position="48"/>
        <end position="60"/>
    </location>
</feature>
<protein>
    <submittedName>
        <fullName evidence="2">GL26946</fullName>
    </submittedName>
</protein>
<evidence type="ECO:0000313" key="3">
    <source>
        <dbReference type="Proteomes" id="UP000008744"/>
    </source>
</evidence>
<sequence>MTMSRSSPLTELENSNDLVKNWLGDMPMTRTLNTAVIPAPVINPGKRLNRDMDSTDEDKSPIGTPRMDLDLDLNTPKFQSIAAKKLASEFKKVKKHNSTEANRLSTSPPKKKAANHLEKFQNRLREEQIALSQSSKTMAVGPAEPESKRFEERLNKIEVSIRDILAAISQLGSLMPSLPSNGKSVPLRADRDNSSQMEEDN</sequence>
<keyword evidence="3" id="KW-1185">Reference proteome</keyword>
<name>B4IR80_DROPE</name>
<gene>
    <name evidence="2" type="primary">Dper\GL26946</name>
    <name evidence="2" type="ORF">Dper_GL26946</name>
</gene>
<proteinExistence type="predicted"/>
<reference evidence="2 3" key="1">
    <citation type="journal article" date="2007" name="Nature">
        <title>Evolution of genes and genomes on the Drosophila phylogeny.</title>
        <authorList>
            <consortium name="Drosophila 12 Genomes Consortium"/>
            <person name="Clark A.G."/>
            <person name="Eisen M.B."/>
            <person name="Smith D.R."/>
            <person name="Bergman C.M."/>
            <person name="Oliver B."/>
            <person name="Markow T.A."/>
            <person name="Kaufman T.C."/>
            <person name="Kellis M."/>
            <person name="Gelbart W."/>
            <person name="Iyer V.N."/>
            <person name="Pollard D.A."/>
            <person name="Sackton T.B."/>
            <person name="Larracuente A.M."/>
            <person name="Singh N.D."/>
            <person name="Abad J.P."/>
            <person name="Abt D.N."/>
            <person name="Adryan B."/>
            <person name="Aguade M."/>
            <person name="Akashi H."/>
            <person name="Anderson W.W."/>
            <person name="Aquadro C.F."/>
            <person name="Ardell D.H."/>
            <person name="Arguello R."/>
            <person name="Artieri C.G."/>
            <person name="Barbash D.A."/>
            <person name="Barker D."/>
            <person name="Barsanti P."/>
            <person name="Batterham P."/>
            <person name="Batzoglou S."/>
            <person name="Begun D."/>
            <person name="Bhutkar A."/>
            <person name="Blanco E."/>
            <person name="Bosak S.A."/>
            <person name="Bradley R.K."/>
            <person name="Brand A.D."/>
            <person name="Brent M.R."/>
            <person name="Brooks A.N."/>
            <person name="Brown R.H."/>
            <person name="Butlin R.K."/>
            <person name="Caggese C."/>
            <person name="Calvi B.R."/>
            <person name="Bernardo de Carvalho A."/>
            <person name="Caspi A."/>
            <person name="Castrezana S."/>
            <person name="Celniker S.E."/>
            <person name="Chang J.L."/>
            <person name="Chapple C."/>
            <person name="Chatterji S."/>
            <person name="Chinwalla A."/>
            <person name="Civetta A."/>
            <person name="Clifton S.W."/>
            <person name="Comeron J.M."/>
            <person name="Costello J.C."/>
            <person name="Coyne J.A."/>
            <person name="Daub J."/>
            <person name="David R.G."/>
            <person name="Delcher A.L."/>
            <person name="Delehaunty K."/>
            <person name="Do C.B."/>
            <person name="Ebling H."/>
            <person name="Edwards K."/>
            <person name="Eickbush T."/>
            <person name="Evans J.D."/>
            <person name="Filipski A."/>
            <person name="Findeiss S."/>
            <person name="Freyhult E."/>
            <person name="Fulton L."/>
            <person name="Fulton R."/>
            <person name="Garcia A.C."/>
            <person name="Gardiner A."/>
            <person name="Garfield D.A."/>
            <person name="Garvin B.E."/>
            <person name="Gibson G."/>
            <person name="Gilbert D."/>
            <person name="Gnerre S."/>
            <person name="Godfrey J."/>
            <person name="Good R."/>
            <person name="Gotea V."/>
            <person name="Gravely B."/>
            <person name="Greenberg A.J."/>
            <person name="Griffiths-Jones S."/>
            <person name="Gross S."/>
            <person name="Guigo R."/>
            <person name="Gustafson E.A."/>
            <person name="Haerty W."/>
            <person name="Hahn M.W."/>
            <person name="Halligan D.L."/>
            <person name="Halpern A.L."/>
            <person name="Halter G.M."/>
            <person name="Han M.V."/>
            <person name="Heger A."/>
            <person name="Hillier L."/>
            <person name="Hinrichs A.S."/>
            <person name="Holmes I."/>
            <person name="Hoskins R.A."/>
            <person name="Hubisz M.J."/>
            <person name="Hultmark D."/>
            <person name="Huntley M.A."/>
            <person name="Jaffe D.B."/>
            <person name="Jagadeeshan S."/>
            <person name="Jeck W.R."/>
            <person name="Johnson J."/>
            <person name="Jones C.D."/>
            <person name="Jordan W.C."/>
            <person name="Karpen G.H."/>
            <person name="Kataoka E."/>
            <person name="Keightley P.D."/>
            <person name="Kheradpour P."/>
            <person name="Kirkness E.F."/>
            <person name="Koerich L.B."/>
            <person name="Kristiansen K."/>
            <person name="Kudrna D."/>
            <person name="Kulathinal R.J."/>
            <person name="Kumar S."/>
            <person name="Kwok R."/>
            <person name="Lander E."/>
            <person name="Langley C.H."/>
            <person name="Lapoint R."/>
            <person name="Lazzaro B.P."/>
            <person name="Lee S.J."/>
            <person name="Levesque L."/>
            <person name="Li R."/>
            <person name="Lin C.F."/>
            <person name="Lin M.F."/>
            <person name="Lindblad-Toh K."/>
            <person name="Llopart A."/>
            <person name="Long M."/>
            <person name="Low L."/>
            <person name="Lozovsky E."/>
            <person name="Lu J."/>
            <person name="Luo M."/>
            <person name="Machado C.A."/>
            <person name="Makalowski W."/>
            <person name="Marzo M."/>
            <person name="Matsuda M."/>
            <person name="Matzkin L."/>
            <person name="McAllister B."/>
            <person name="McBride C.S."/>
            <person name="McKernan B."/>
            <person name="McKernan K."/>
            <person name="Mendez-Lago M."/>
            <person name="Minx P."/>
            <person name="Mollenhauer M.U."/>
            <person name="Montooth K."/>
            <person name="Mount S.M."/>
            <person name="Mu X."/>
            <person name="Myers E."/>
            <person name="Negre B."/>
            <person name="Newfeld S."/>
            <person name="Nielsen R."/>
            <person name="Noor M.A."/>
            <person name="O'Grady P."/>
            <person name="Pachter L."/>
            <person name="Papaceit M."/>
            <person name="Parisi M.J."/>
            <person name="Parisi M."/>
            <person name="Parts L."/>
            <person name="Pedersen J.S."/>
            <person name="Pesole G."/>
            <person name="Phillippy A.M."/>
            <person name="Ponting C.P."/>
            <person name="Pop M."/>
            <person name="Porcelli D."/>
            <person name="Powell J.R."/>
            <person name="Prohaska S."/>
            <person name="Pruitt K."/>
            <person name="Puig M."/>
            <person name="Quesneville H."/>
            <person name="Ram K.R."/>
            <person name="Rand D."/>
            <person name="Rasmussen M.D."/>
            <person name="Reed L.K."/>
            <person name="Reenan R."/>
            <person name="Reily A."/>
            <person name="Remington K.A."/>
            <person name="Rieger T.T."/>
            <person name="Ritchie M.G."/>
            <person name="Robin C."/>
            <person name="Rogers Y.H."/>
            <person name="Rohde C."/>
            <person name="Rozas J."/>
            <person name="Rubenfield M.J."/>
            <person name="Ruiz A."/>
            <person name="Russo S."/>
            <person name="Salzberg S.L."/>
            <person name="Sanchez-Gracia A."/>
            <person name="Saranga D.J."/>
            <person name="Sato H."/>
            <person name="Schaeffer S.W."/>
            <person name="Schatz M.C."/>
            <person name="Schlenke T."/>
            <person name="Schwartz R."/>
            <person name="Segarra C."/>
            <person name="Singh R.S."/>
            <person name="Sirot L."/>
            <person name="Sirota M."/>
            <person name="Sisneros N.B."/>
            <person name="Smith C.D."/>
            <person name="Smith T.F."/>
            <person name="Spieth J."/>
            <person name="Stage D.E."/>
            <person name="Stark A."/>
            <person name="Stephan W."/>
            <person name="Strausberg R.L."/>
            <person name="Strempel S."/>
            <person name="Sturgill D."/>
            <person name="Sutton G."/>
            <person name="Sutton G.G."/>
            <person name="Tao W."/>
            <person name="Teichmann S."/>
            <person name="Tobari Y.N."/>
            <person name="Tomimura Y."/>
            <person name="Tsolas J.M."/>
            <person name="Valente V.L."/>
            <person name="Venter E."/>
            <person name="Venter J.C."/>
            <person name="Vicario S."/>
            <person name="Vieira F.G."/>
            <person name="Vilella A.J."/>
            <person name="Villasante A."/>
            <person name="Walenz B."/>
            <person name="Wang J."/>
            <person name="Wasserman M."/>
            <person name="Watts T."/>
            <person name="Wilson D."/>
            <person name="Wilson R.K."/>
            <person name="Wing R.A."/>
            <person name="Wolfner M.F."/>
            <person name="Wong A."/>
            <person name="Wong G.K."/>
            <person name="Wu C.I."/>
            <person name="Wu G."/>
            <person name="Yamamoto D."/>
            <person name="Yang H.P."/>
            <person name="Yang S.P."/>
            <person name="Yorke J.A."/>
            <person name="Yoshida K."/>
            <person name="Zdobnov E."/>
            <person name="Zhang P."/>
            <person name="Zhang Y."/>
            <person name="Zimin A.V."/>
            <person name="Baldwin J."/>
            <person name="Abdouelleil A."/>
            <person name="Abdulkadir J."/>
            <person name="Abebe A."/>
            <person name="Abera B."/>
            <person name="Abreu J."/>
            <person name="Acer S.C."/>
            <person name="Aftuck L."/>
            <person name="Alexander A."/>
            <person name="An P."/>
            <person name="Anderson E."/>
            <person name="Anderson S."/>
            <person name="Arachi H."/>
            <person name="Azer M."/>
            <person name="Bachantsang P."/>
            <person name="Barry A."/>
            <person name="Bayul T."/>
            <person name="Berlin A."/>
            <person name="Bessette D."/>
            <person name="Bloom T."/>
            <person name="Blye J."/>
            <person name="Boguslavskiy L."/>
            <person name="Bonnet C."/>
            <person name="Boukhgalter B."/>
            <person name="Bourzgui I."/>
            <person name="Brown A."/>
            <person name="Cahill P."/>
            <person name="Channer S."/>
            <person name="Cheshatsang Y."/>
            <person name="Chuda L."/>
            <person name="Citroen M."/>
            <person name="Collymore A."/>
            <person name="Cooke P."/>
            <person name="Costello M."/>
            <person name="D'Aco K."/>
            <person name="Daza R."/>
            <person name="De Haan G."/>
            <person name="DeGray S."/>
            <person name="DeMaso C."/>
            <person name="Dhargay N."/>
            <person name="Dooley K."/>
            <person name="Dooley E."/>
            <person name="Doricent M."/>
            <person name="Dorje P."/>
            <person name="Dorjee K."/>
            <person name="Dupes A."/>
            <person name="Elong R."/>
            <person name="Falk J."/>
            <person name="Farina A."/>
            <person name="Faro S."/>
            <person name="Ferguson D."/>
            <person name="Fisher S."/>
            <person name="Foley C.D."/>
            <person name="Franke A."/>
            <person name="Friedrich D."/>
            <person name="Gadbois L."/>
            <person name="Gearin G."/>
            <person name="Gearin C.R."/>
            <person name="Giannoukos G."/>
            <person name="Goode T."/>
            <person name="Graham J."/>
            <person name="Grandbois E."/>
            <person name="Grewal S."/>
            <person name="Gyaltsen K."/>
            <person name="Hafez N."/>
            <person name="Hagos B."/>
            <person name="Hall J."/>
            <person name="Henson C."/>
            <person name="Hollinger A."/>
            <person name="Honan T."/>
            <person name="Huard M.D."/>
            <person name="Hughes L."/>
            <person name="Hurhula B."/>
            <person name="Husby M.E."/>
            <person name="Kamat A."/>
            <person name="Kanga B."/>
            <person name="Kashin S."/>
            <person name="Khazanovich D."/>
            <person name="Kisner P."/>
            <person name="Lance K."/>
            <person name="Lara M."/>
            <person name="Lee W."/>
            <person name="Lennon N."/>
            <person name="Letendre F."/>
            <person name="LeVine R."/>
            <person name="Lipovsky A."/>
            <person name="Liu X."/>
            <person name="Liu J."/>
            <person name="Liu S."/>
            <person name="Lokyitsang T."/>
            <person name="Lokyitsang Y."/>
            <person name="Lubonja R."/>
            <person name="Lui A."/>
            <person name="MacDonald P."/>
            <person name="Magnisalis V."/>
            <person name="Maru K."/>
            <person name="Matthews C."/>
            <person name="McCusker W."/>
            <person name="McDonough S."/>
            <person name="Mehta T."/>
            <person name="Meldrim J."/>
            <person name="Meneus L."/>
            <person name="Mihai O."/>
            <person name="Mihalev A."/>
            <person name="Mihova T."/>
            <person name="Mittelman R."/>
            <person name="Mlenga V."/>
            <person name="Montmayeur A."/>
            <person name="Mulrain L."/>
            <person name="Navidi A."/>
            <person name="Naylor J."/>
            <person name="Negash T."/>
            <person name="Nguyen T."/>
            <person name="Nguyen N."/>
            <person name="Nicol R."/>
            <person name="Norbu C."/>
            <person name="Norbu N."/>
            <person name="Novod N."/>
            <person name="O'Neill B."/>
            <person name="Osman S."/>
            <person name="Markiewicz E."/>
            <person name="Oyono O.L."/>
            <person name="Patti C."/>
            <person name="Phunkhang P."/>
            <person name="Pierre F."/>
            <person name="Priest M."/>
            <person name="Raghuraman S."/>
            <person name="Rege F."/>
            <person name="Reyes R."/>
            <person name="Rise C."/>
            <person name="Rogov P."/>
            <person name="Ross K."/>
            <person name="Ryan E."/>
            <person name="Settipalli S."/>
            <person name="Shea T."/>
            <person name="Sherpa N."/>
            <person name="Shi L."/>
            <person name="Shih D."/>
            <person name="Sparrow T."/>
            <person name="Spaulding J."/>
            <person name="Stalker J."/>
            <person name="Stange-Thomann N."/>
            <person name="Stavropoulos S."/>
            <person name="Stone C."/>
            <person name="Strader C."/>
            <person name="Tesfaye S."/>
            <person name="Thomson T."/>
            <person name="Thoulutsang Y."/>
            <person name="Thoulutsang D."/>
            <person name="Topham K."/>
            <person name="Topping I."/>
            <person name="Tsamla T."/>
            <person name="Vassiliev H."/>
            <person name="Vo A."/>
            <person name="Wangchuk T."/>
            <person name="Wangdi T."/>
            <person name="Weiand M."/>
            <person name="Wilkinson J."/>
            <person name="Wilson A."/>
            <person name="Yadav S."/>
            <person name="Young G."/>
            <person name="Yu Q."/>
            <person name="Zembek L."/>
            <person name="Zhong D."/>
            <person name="Zimmer A."/>
            <person name="Zwirko Z."/>
            <person name="Jaffe D.B."/>
            <person name="Alvarez P."/>
            <person name="Brockman W."/>
            <person name="Butler J."/>
            <person name="Chin C."/>
            <person name="Gnerre S."/>
            <person name="Grabherr M."/>
            <person name="Kleber M."/>
            <person name="Mauceli E."/>
            <person name="MacCallum I."/>
        </authorList>
    </citation>
    <scope>NUCLEOTIDE SEQUENCE [LARGE SCALE GENOMIC DNA]</scope>
    <source>
        <strain evidence="3">MSH-3 / Tucson 14011-0111.49</strain>
    </source>
</reference>
<feature type="region of interest" description="Disordered" evidence="1">
    <location>
        <begin position="93"/>
        <end position="113"/>
    </location>
</feature>
<feature type="region of interest" description="Disordered" evidence="1">
    <location>
        <begin position="43"/>
        <end position="70"/>
    </location>
</feature>
<feature type="compositionally biased region" description="Polar residues" evidence="1">
    <location>
        <begin position="99"/>
        <end position="108"/>
    </location>
</feature>
<dbReference type="HOGENOM" id="CLU_117824_0_0_1"/>
<dbReference type="EMBL" id="CH691461">
    <property type="protein sequence ID" value="EDW33133.1"/>
    <property type="molecule type" value="Genomic_DNA"/>
</dbReference>
<evidence type="ECO:0000256" key="1">
    <source>
        <dbReference type="SAM" id="MobiDB-lite"/>
    </source>
</evidence>